<feature type="compositionally biased region" description="Polar residues" evidence="7">
    <location>
        <begin position="761"/>
        <end position="775"/>
    </location>
</feature>
<dbReference type="GO" id="GO:0030334">
    <property type="term" value="P:regulation of cell migration"/>
    <property type="evidence" value="ECO:0007669"/>
    <property type="project" value="TreeGrafter"/>
</dbReference>
<evidence type="ECO:0000256" key="2">
    <source>
        <dbReference type="ARBA" id="ARBA00010300"/>
    </source>
</evidence>
<feature type="region of interest" description="Disordered" evidence="7">
    <location>
        <begin position="670"/>
        <end position="794"/>
    </location>
</feature>
<dbReference type="Bgee" id="ENSAMXG00000042932">
    <property type="expression patterns" value="Expressed in muscle tissue and 14 other cell types or tissues"/>
</dbReference>
<dbReference type="PANTHER" id="PTHR14826">
    <property type="entry name" value="ANGIOMOTIN"/>
    <property type="match status" value="1"/>
</dbReference>
<dbReference type="PANTHER" id="PTHR14826:SF12">
    <property type="entry name" value="ANGIOMOTIN-LIKE PROTEIN 1"/>
    <property type="match status" value="1"/>
</dbReference>
<feature type="coiled-coil region" evidence="6">
    <location>
        <begin position="358"/>
        <end position="385"/>
    </location>
</feature>
<comment type="subcellular location">
    <subcellularLocation>
        <location evidence="1">Cell junction</location>
    </subcellularLocation>
</comment>
<dbReference type="eggNOG" id="ENOG502QVI5">
    <property type="taxonomic scope" value="Eukaryota"/>
</dbReference>
<organism evidence="9 10">
    <name type="scientific">Astyanax mexicanus</name>
    <name type="common">Blind cave fish</name>
    <name type="synonym">Astyanax fasciatus mexicanus</name>
    <dbReference type="NCBI Taxonomy" id="7994"/>
    <lineage>
        <taxon>Eukaryota</taxon>
        <taxon>Metazoa</taxon>
        <taxon>Chordata</taxon>
        <taxon>Craniata</taxon>
        <taxon>Vertebrata</taxon>
        <taxon>Euteleostomi</taxon>
        <taxon>Actinopterygii</taxon>
        <taxon>Neopterygii</taxon>
        <taxon>Teleostei</taxon>
        <taxon>Ostariophysi</taxon>
        <taxon>Characiformes</taxon>
        <taxon>Characoidei</taxon>
        <taxon>Acestrorhamphidae</taxon>
        <taxon>Acestrorhamphinae</taxon>
        <taxon>Astyanax</taxon>
    </lineage>
</organism>
<evidence type="ECO:0000313" key="9">
    <source>
        <dbReference type="Ensembl" id="ENSAMXP00000008938.2"/>
    </source>
</evidence>
<dbReference type="Proteomes" id="UP000018467">
    <property type="component" value="Unassembled WGS sequence"/>
</dbReference>
<feature type="compositionally biased region" description="Low complexity" evidence="7">
    <location>
        <begin position="715"/>
        <end position="741"/>
    </location>
</feature>
<protein>
    <recommendedName>
        <fullName evidence="8">Angiomotin C-terminal domain-containing protein</fullName>
    </recommendedName>
</protein>
<evidence type="ECO:0000256" key="3">
    <source>
        <dbReference type="ARBA" id="ARBA00022553"/>
    </source>
</evidence>
<feature type="compositionally biased region" description="Polar residues" evidence="7">
    <location>
        <begin position="684"/>
        <end position="699"/>
    </location>
</feature>
<keyword evidence="3" id="KW-0597">Phosphoprotein</keyword>
<evidence type="ECO:0000259" key="8">
    <source>
        <dbReference type="Pfam" id="PF12240"/>
    </source>
</evidence>
<reference evidence="10" key="1">
    <citation type="submission" date="2013-03" db="EMBL/GenBank/DDBJ databases">
        <authorList>
            <person name="Jeffery W."/>
            <person name="Warren W."/>
            <person name="Wilson R.K."/>
        </authorList>
    </citation>
    <scope>NUCLEOTIDE SEQUENCE</scope>
    <source>
        <strain evidence="10">female</strain>
    </source>
</reference>
<feature type="region of interest" description="Disordered" evidence="7">
    <location>
        <begin position="125"/>
        <end position="198"/>
    </location>
</feature>
<dbReference type="GO" id="GO:0005923">
    <property type="term" value="C:bicellular tight junction"/>
    <property type="evidence" value="ECO:0007669"/>
    <property type="project" value="TreeGrafter"/>
</dbReference>
<dbReference type="GO" id="GO:0005886">
    <property type="term" value="C:plasma membrane"/>
    <property type="evidence" value="ECO:0007669"/>
    <property type="project" value="TreeGrafter"/>
</dbReference>
<dbReference type="GO" id="GO:0001525">
    <property type="term" value="P:angiogenesis"/>
    <property type="evidence" value="ECO:0007669"/>
    <property type="project" value="TreeGrafter"/>
</dbReference>
<feature type="region of interest" description="Disordered" evidence="7">
    <location>
        <begin position="249"/>
        <end position="293"/>
    </location>
</feature>
<feature type="compositionally biased region" description="Polar residues" evidence="7">
    <location>
        <begin position="125"/>
        <end position="147"/>
    </location>
</feature>
<dbReference type="InterPro" id="IPR009114">
    <property type="entry name" value="Angiomotin"/>
</dbReference>
<accession>W5KMX6</accession>
<keyword evidence="10" id="KW-1185">Reference proteome</keyword>
<keyword evidence="5 6" id="KW-0175">Coiled coil</keyword>
<feature type="compositionally biased region" description="Basic and acidic residues" evidence="7">
    <location>
        <begin position="264"/>
        <end position="273"/>
    </location>
</feature>
<reference evidence="9" key="3">
    <citation type="submission" date="2025-08" db="UniProtKB">
        <authorList>
            <consortium name="Ensembl"/>
        </authorList>
    </citation>
    <scope>IDENTIFICATION</scope>
</reference>
<dbReference type="HOGENOM" id="CLU_009937_0_0_1"/>
<dbReference type="Pfam" id="PF12240">
    <property type="entry name" value="Angiomotin_C"/>
    <property type="match status" value="1"/>
</dbReference>
<dbReference type="GO" id="GO:0031410">
    <property type="term" value="C:cytoplasmic vesicle"/>
    <property type="evidence" value="ECO:0007669"/>
    <property type="project" value="TreeGrafter"/>
</dbReference>
<feature type="coiled-coil region" evidence="6">
    <location>
        <begin position="449"/>
        <end position="546"/>
    </location>
</feature>
<evidence type="ECO:0000256" key="6">
    <source>
        <dbReference type="SAM" id="Coils"/>
    </source>
</evidence>
<evidence type="ECO:0000256" key="4">
    <source>
        <dbReference type="ARBA" id="ARBA00022949"/>
    </source>
</evidence>
<dbReference type="PRINTS" id="PR01807">
    <property type="entry name" value="ANGIOMOTIN"/>
</dbReference>
<dbReference type="InterPro" id="IPR024646">
    <property type="entry name" value="Angiomotin_C"/>
</dbReference>
<evidence type="ECO:0000313" key="10">
    <source>
        <dbReference type="Proteomes" id="UP000018467"/>
    </source>
</evidence>
<evidence type="ECO:0000256" key="1">
    <source>
        <dbReference type="ARBA" id="ARBA00004282"/>
    </source>
</evidence>
<dbReference type="GeneTree" id="ENSGT00940000159055"/>
<keyword evidence="4" id="KW-0965">Cell junction</keyword>
<sequence>PFFKTQPIQPFVVLIPQVLPVPLVQPRVRHSSEVAQLFGVCPYPSAPPTSGANMRSSEDGISGTVLQRLMQEHLRYGTGGTAGGSENDSIVGVPHMLLSENPASTENLLLEEDGHLVSLCQQVPPQTQPRQEPQGQEHQVDSCSMETSVGQNSGGSVQGTLNVPGLGGVELPSYEEAKTQSQLYRGQQGPSDQQIPPHNLAVPTKARVEGRAWVQRGLIGVTPPRDEGLAELKVGHVRSLSERIMQLSLERNGAKQSRGPTSPHPKETSERPENSPSPTTPLDHRGPPPEYPFKLKAQATYSSSMSPCPLPLELLREPSHTSGLMPHQVALPQYQPPSPILLQSQTAELVPGDAFVMVSQTQQMLEVLSGENQRLRQELLGQSEKAGKLQRLEAEVGCLSDAYEGLVKSSSKRESLDKTMRMRLEGEIRRLHDFNRDLRGEGNTLGEGKAESIKEIERLEVEAETLRSANEDQRRHIEILEQALKNAQSKVVRLEEELGKKQVYVERVERLQLALGQLQAACEKREQLEKRLRTRLERELEALRTQQRAGMGMALPAVCESSAPALLDLLREREERILGLEADMMCWEQKYLEESAMRQFAMEAAATAAAQRDTTIIQHSRSGSYSDGCLWQHDGEDKTHNRQCQDIETRMKDLHAQLLEKDAMIKVLQQRSRRDSTPLRPARSTPSITVATGLHSRQTSHSERAELQSWKGMTSSSSVPHSSSTLPLSSSSATLPHSSSLPPLPPPHSSSLPSTPILSFHSKSPSRDSSTQTLKATPPTGRFKPGKTGERRGEKFTYLFLH</sequence>
<name>W5KMX6_ASTMX</name>
<reference evidence="9" key="4">
    <citation type="submission" date="2025-09" db="UniProtKB">
        <authorList>
            <consortium name="Ensembl"/>
        </authorList>
    </citation>
    <scope>IDENTIFICATION</scope>
</reference>
<dbReference type="GO" id="GO:0003365">
    <property type="term" value="P:establishment of cell polarity involved in ameboidal cell migration"/>
    <property type="evidence" value="ECO:0007669"/>
    <property type="project" value="TreeGrafter"/>
</dbReference>
<dbReference type="GO" id="GO:0035329">
    <property type="term" value="P:hippo signaling"/>
    <property type="evidence" value="ECO:0007669"/>
    <property type="project" value="TreeGrafter"/>
</dbReference>
<reference evidence="10" key="2">
    <citation type="journal article" date="2014" name="Nat. Commun.">
        <title>The cavefish genome reveals candidate genes for eye loss.</title>
        <authorList>
            <person name="McGaugh S.E."/>
            <person name="Gross J.B."/>
            <person name="Aken B."/>
            <person name="Blin M."/>
            <person name="Borowsky R."/>
            <person name="Chalopin D."/>
            <person name="Hinaux H."/>
            <person name="Jeffery W.R."/>
            <person name="Keene A."/>
            <person name="Ma L."/>
            <person name="Minx P."/>
            <person name="Murphy D."/>
            <person name="O'Quin K.E."/>
            <person name="Retaux S."/>
            <person name="Rohner N."/>
            <person name="Searle S.M."/>
            <person name="Stahl B.A."/>
            <person name="Tabin C."/>
            <person name="Volff J.N."/>
            <person name="Yoshizawa M."/>
            <person name="Warren W.C."/>
        </authorList>
    </citation>
    <scope>NUCLEOTIDE SEQUENCE [LARGE SCALE GENOMIC DNA]</scope>
    <source>
        <strain evidence="10">female</strain>
    </source>
</reference>
<dbReference type="Ensembl" id="ENSAMXT00000008938.2">
    <property type="protein sequence ID" value="ENSAMXP00000008938.2"/>
    <property type="gene ID" value="ENSAMXG00000042932.1"/>
</dbReference>
<dbReference type="AlphaFoldDB" id="W5KMX6"/>
<feature type="domain" description="Angiomotin C-terminal" evidence="8">
    <location>
        <begin position="504"/>
        <end position="701"/>
    </location>
</feature>
<feature type="compositionally biased region" description="Low complexity" evidence="7">
    <location>
        <begin position="749"/>
        <end position="759"/>
    </location>
</feature>
<dbReference type="InterPro" id="IPR051747">
    <property type="entry name" value="Angiomotin-like"/>
</dbReference>
<evidence type="ECO:0000256" key="5">
    <source>
        <dbReference type="ARBA" id="ARBA00023054"/>
    </source>
</evidence>
<comment type="similarity">
    <text evidence="2">Belongs to the angiomotin family.</text>
</comment>
<evidence type="ECO:0000256" key="7">
    <source>
        <dbReference type="SAM" id="MobiDB-lite"/>
    </source>
</evidence>
<feature type="compositionally biased region" description="Polar residues" evidence="7">
    <location>
        <begin position="179"/>
        <end position="196"/>
    </location>
</feature>
<dbReference type="GO" id="GO:0030036">
    <property type="term" value="P:actin cytoskeleton organization"/>
    <property type="evidence" value="ECO:0007669"/>
    <property type="project" value="TreeGrafter"/>
</dbReference>
<proteinExistence type="inferred from homology"/>